<evidence type="ECO:0000313" key="3">
    <source>
        <dbReference type="Proteomes" id="UP000289821"/>
    </source>
</evidence>
<keyword evidence="1" id="KW-0472">Membrane</keyword>
<evidence type="ECO:0008006" key="4">
    <source>
        <dbReference type="Google" id="ProtNLM"/>
    </source>
</evidence>
<organism evidence="2 3">
    <name type="scientific">Leeuwenhoekiella aestuarii</name>
    <dbReference type="NCBI Taxonomy" id="2249426"/>
    <lineage>
        <taxon>Bacteria</taxon>
        <taxon>Pseudomonadati</taxon>
        <taxon>Bacteroidota</taxon>
        <taxon>Flavobacteriia</taxon>
        <taxon>Flavobacteriales</taxon>
        <taxon>Flavobacteriaceae</taxon>
        <taxon>Leeuwenhoekiella</taxon>
    </lineage>
</organism>
<gene>
    <name evidence="2" type="ORF">DSM04_10817</name>
</gene>
<dbReference type="OrthoDB" id="1426499at2"/>
<proteinExistence type="predicted"/>
<reference evidence="2 3" key="1">
    <citation type="submission" date="2018-07" db="EMBL/GenBank/DDBJ databases">
        <title>Leeuwenhoekiella genomics.</title>
        <authorList>
            <person name="Tahon G."/>
            <person name="Willems A."/>
        </authorList>
    </citation>
    <scope>NUCLEOTIDE SEQUENCE [LARGE SCALE GENOMIC DNA]</scope>
    <source>
        <strain evidence="2 3">R-50232</strain>
    </source>
</reference>
<feature type="transmembrane region" description="Helical" evidence="1">
    <location>
        <begin position="6"/>
        <end position="25"/>
    </location>
</feature>
<dbReference type="PROSITE" id="PS51257">
    <property type="entry name" value="PROKAR_LIPOPROTEIN"/>
    <property type="match status" value="1"/>
</dbReference>
<keyword evidence="3" id="KW-1185">Reference proteome</keyword>
<keyword evidence="1" id="KW-1133">Transmembrane helix</keyword>
<protein>
    <recommendedName>
        <fullName evidence="4">Lipoprotein</fullName>
    </recommendedName>
</protein>
<name>A0A4Q0NP48_9FLAO</name>
<keyword evidence="1" id="KW-0812">Transmembrane</keyword>
<dbReference type="RefSeq" id="WP_128762578.1">
    <property type="nucleotide sequence ID" value="NZ_QOVI01000008.1"/>
</dbReference>
<evidence type="ECO:0000256" key="1">
    <source>
        <dbReference type="SAM" id="Phobius"/>
    </source>
</evidence>
<sequence length="329" mass="38019">MKTIIYIGMLILVILGGLSSCARLFGGMSKDKAAKTLDRYLKKHTQQALGFSNLTRFWNEGNMNPNMFSVEIFDEQTPEIRFGLHFDAKLMNEKDSLKQGGFQTQSIQEQYNEVEADFRIKQRMIAALKKQGIALDFDYYNAQLQFKNTPTPELLKETLTALIARMNTNKSDLLSSHYFEFNLQTPPYSTAVLQAKTTSEEHEDWKLTSFSLNTQAEDYKLIEKSIEQETTHYLKQLDHQYQMHPASKVYVNTDTFKEAVWIQFLSDASEADDTLVKRSMAPVTAVIFQYFNPETHHIILTELTPIPHPDSFEAYWEGIETQLPFPTHW</sequence>
<accession>A0A4Q0NP48</accession>
<dbReference type="EMBL" id="QOVI01000008">
    <property type="protein sequence ID" value="RXG11920.1"/>
    <property type="molecule type" value="Genomic_DNA"/>
</dbReference>
<comment type="caution">
    <text evidence="2">The sequence shown here is derived from an EMBL/GenBank/DDBJ whole genome shotgun (WGS) entry which is preliminary data.</text>
</comment>
<evidence type="ECO:0000313" key="2">
    <source>
        <dbReference type="EMBL" id="RXG11920.1"/>
    </source>
</evidence>
<dbReference type="AlphaFoldDB" id="A0A4Q0NP48"/>
<dbReference type="Proteomes" id="UP000289821">
    <property type="component" value="Unassembled WGS sequence"/>
</dbReference>